<gene>
    <name evidence="9" type="ORF">SK128_004894</name>
</gene>
<evidence type="ECO:0000256" key="3">
    <source>
        <dbReference type="ARBA" id="ARBA00022448"/>
    </source>
</evidence>
<feature type="binding site" evidence="8">
    <location>
        <position position="38"/>
    </location>
    <ligand>
        <name>Na(+)</name>
        <dbReference type="ChEBI" id="CHEBI:29101"/>
        <label>1</label>
    </ligand>
</feature>
<protein>
    <recommendedName>
        <fullName evidence="11">Transporter</fullName>
    </recommendedName>
</protein>
<keyword evidence="4" id="KW-0812">Transmembrane</keyword>
<evidence type="ECO:0000256" key="5">
    <source>
        <dbReference type="ARBA" id="ARBA00022847"/>
    </source>
</evidence>
<keyword evidence="10" id="KW-1185">Reference proteome</keyword>
<evidence type="ECO:0000256" key="2">
    <source>
        <dbReference type="ARBA" id="ARBA00006459"/>
    </source>
</evidence>
<keyword evidence="6" id="KW-1133">Transmembrane helix</keyword>
<evidence type="ECO:0008006" key="11">
    <source>
        <dbReference type="Google" id="ProtNLM"/>
    </source>
</evidence>
<dbReference type="EMBL" id="JAXCGZ010004089">
    <property type="protein sequence ID" value="KAK7082301.1"/>
    <property type="molecule type" value="Genomic_DNA"/>
</dbReference>
<name>A0AAN8XG96_HALRR</name>
<dbReference type="GO" id="GO:0089718">
    <property type="term" value="P:amino acid import across plasma membrane"/>
    <property type="evidence" value="ECO:0007669"/>
    <property type="project" value="TreeGrafter"/>
</dbReference>
<keyword evidence="8" id="KW-0479">Metal-binding</keyword>
<organism evidence="9 10">
    <name type="scientific">Halocaridina rubra</name>
    <name type="common">Hawaiian red shrimp</name>
    <dbReference type="NCBI Taxonomy" id="373956"/>
    <lineage>
        <taxon>Eukaryota</taxon>
        <taxon>Metazoa</taxon>
        <taxon>Ecdysozoa</taxon>
        <taxon>Arthropoda</taxon>
        <taxon>Crustacea</taxon>
        <taxon>Multicrustacea</taxon>
        <taxon>Malacostraca</taxon>
        <taxon>Eumalacostraca</taxon>
        <taxon>Eucarida</taxon>
        <taxon>Decapoda</taxon>
        <taxon>Pleocyemata</taxon>
        <taxon>Caridea</taxon>
        <taxon>Atyoidea</taxon>
        <taxon>Atyidae</taxon>
        <taxon>Halocaridina</taxon>
    </lineage>
</organism>
<dbReference type="Proteomes" id="UP001381693">
    <property type="component" value="Unassembled WGS sequence"/>
</dbReference>
<sequence>NGHLENCKSAGYASIEIDPRQTWGNKAQFVLACIGYAVGLGNLWRFPYLCYKSGG</sequence>
<feature type="binding site" evidence="8">
    <location>
        <position position="37"/>
    </location>
    <ligand>
        <name>Na(+)</name>
        <dbReference type="ChEBI" id="CHEBI:29101"/>
        <label>1</label>
    </ligand>
</feature>
<evidence type="ECO:0000256" key="8">
    <source>
        <dbReference type="PIRSR" id="PIRSR600175-1"/>
    </source>
</evidence>
<dbReference type="GO" id="GO:0046872">
    <property type="term" value="F:metal ion binding"/>
    <property type="evidence" value="ECO:0007669"/>
    <property type="project" value="UniProtKB-KW"/>
</dbReference>
<comment type="similarity">
    <text evidence="2">Belongs to the sodium:neurotransmitter symporter (SNF) (TC 2.A.22) family.</text>
</comment>
<comment type="subcellular location">
    <subcellularLocation>
        <location evidence="1">Membrane</location>
        <topology evidence="1">Multi-pass membrane protein</topology>
    </subcellularLocation>
</comment>
<dbReference type="Pfam" id="PF00209">
    <property type="entry name" value="SNF"/>
    <property type="match status" value="1"/>
</dbReference>
<accession>A0AAN8XG96</accession>
<evidence type="ECO:0000256" key="7">
    <source>
        <dbReference type="ARBA" id="ARBA00023136"/>
    </source>
</evidence>
<feature type="binding site" evidence="8">
    <location>
        <position position="35"/>
    </location>
    <ligand>
        <name>Na(+)</name>
        <dbReference type="ChEBI" id="CHEBI:29101"/>
        <label>1</label>
    </ligand>
</feature>
<keyword evidence="5" id="KW-0769">Symport</keyword>
<reference evidence="9 10" key="1">
    <citation type="submission" date="2023-11" db="EMBL/GenBank/DDBJ databases">
        <title>Halocaridina rubra genome assembly.</title>
        <authorList>
            <person name="Smith C."/>
        </authorList>
    </citation>
    <scope>NUCLEOTIDE SEQUENCE [LARGE SCALE GENOMIC DNA]</scope>
    <source>
        <strain evidence="9">EP-1</strain>
        <tissue evidence="9">Whole</tissue>
    </source>
</reference>
<feature type="binding site" evidence="8">
    <location>
        <position position="42"/>
    </location>
    <ligand>
        <name>Na(+)</name>
        <dbReference type="ChEBI" id="CHEBI:29101"/>
        <label>1</label>
    </ligand>
</feature>
<keyword evidence="7" id="KW-0472">Membrane</keyword>
<proteinExistence type="inferred from homology"/>
<dbReference type="InterPro" id="IPR000175">
    <property type="entry name" value="Na/ntran_symport"/>
</dbReference>
<evidence type="ECO:0000256" key="1">
    <source>
        <dbReference type="ARBA" id="ARBA00004141"/>
    </source>
</evidence>
<dbReference type="GO" id="GO:0005886">
    <property type="term" value="C:plasma membrane"/>
    <property type="evidence" value="ECO:0007669"/>
    <property type="project" value="TreeGrafter"/>
</dbReference>
<evidence type="ECO:0000313" key="9">
    <source>
        <dbReference type="EMBL" id="KAK7082301.1"/>
    </source>
</evidence>
<dbReference type="GO" id="GO:0005283">
    <property type="term" value="F:amino acid:sodium symporter activity"/>
    <property type="evidence" value="ECO:0007669"/>
    <property type="project" value="TreeGrafter"/>
</dbReference>
<dbReference type="AlphaFoldDB" id="A0AAN8XG96"/>
<keyword evidence="8" id="KW-0915">Sodium</keyword>
<evidence type="ECO:0000313" key="10">
    <source>
        <dbReference type="Proteomes" id="UP001381693"/>
    </source>
</evidence>
<dbReference type="SUPFAM" id="SSF161070">
    <property type="entry name" value="SNF-like"/>
    <property type="match status" value="1"/>
</dbReference>
<dbReference type="InterPro" id="IPR037272">
    <property type="entry name" value="SNS_sf"/>
</dbReference>
<keyword evidence="3" id="KW-0813">Transport</keyword>
<dbReference type="PANTHER" id="PTHR11616">
    <property type="entry name" value="SODIUM/CHLORIDE DEPENDENT TRANSPORTER"/>
    <property type="match status" value="1"/>
</dbReference>
<evidence type="ECO:0000256" key="4">
    <source>
        <dbReference type="ARBA" id="ARBA00022692"/>
    </source>
</evidence>
<dbReference type="PANTHER" id="PTHR11616:SF303">
    <property type="entry name" value="SODIUM- AND CHLORIDE-DEPENDENT GABA TRANSPORTER INE"/>
    <property type="match status" value="1"/>
</dbReference>
<evidence type="ECO:0000256" key="6">
    <source>
        <dbReference type="ARBA" id="ARBA00022989"/>
    </source>
</evidence>
<dbReference type="PROSITE" id="PS50267">
    <property type="entry name" value="NA_NEUROTRAN_SYMP_3"/>
    <property type="match status" value="1"/>
</dbReference>
<feature type="non-terminal residue" evidence="9">
    <location>
        <position position="55"/>
    </location>
</feature>
<comment type="caution">
    <text evidence="9">The sequence shown here is derived from an EMBL/GenBank/DDBJ whole genome shotgun (WGS) entry which is preliminary data.</text>
</comment>
<feature type="non-terminal residue" evidence="9">
    <location>
        <position position="1"/>
    </location>
</feature>